<dbReference type="Proteomes" id="UP000887568">
    <property type="component" value="Unplaced"/>
</dbReference>
<accession>A0A913ZFS2</accession>
<dbReference type="OMA" id="AYCELEC"/>
<evidence type="ECO:0000313" key="2">
    <source>
        <dbReference type="Proteomes" id="UP000887568"/>
    </source>
</evidence>
<reference evidence="1" key="1">
    <citation type="submission" date="2022-11" db="UniProtKB">
        <authorList>
            <consortium name="EnsemblMetazoa"/>
        </authorList>
    </citation>
    <scope>IDENTIFICATION</scope>
</reference>
<proteinExistence type="predicted"/>
<dbReference type="AlphaFoldDB" id="A0A913ZFS2"/>
<evidence type="ECO:0000313" key="1">
    <source>
        <dbReference type="EnsemblMetazoa" id="XP_038050642.1"/>
    </source>
</evidence>
<dbReference type="SUPFAM" id="SSF50156">
    <property type="entry name" value="PDZ domain-like"/>
    <property type="match status" value="1"/>
</dbReference>
<keyword evidence="2" id="KW-1185">Reference proteome</keyword>
<name>A0A913ZFS2_PATMI</name>
<protein>
    <recommendedName>
        <fullName evidence="3">PDZ domain-containing protein</fullName>
    </recommendedName>
</protein>
<dbReference type="SUPFAM" id="SSF50353">
    <property type="entry name" value="Cytokine"/>
    <property type="match status" value="1"/>
</dbReference>
<dbReference type="InterPro" id="IPR036034">
    <property type="entry name" value="PDZ_sf"/>
</dbReference>
<dbReference type="InterPro" id="IPR008996">
    <property type="entry name" value="IL1/FGF"/>
</dbReference>
<sequence length="309" mass="34926">MSKVSEKFEFTQDPQECHRLYMKYPGVNGAYCELECCVDQRLDTLDVERVATGRLAYDIGLRNGDILRSINLTKVERVSVSSIVETMQWLDVDRPIVIGIERKRQQQVEFWWFVFKLENKGGYPVVDVIFSISNDCGEIPEFQQDFQTVSTFMYQPPPIKINIVQATSQLYLSVQSGKLEFLTFNPSTAQFYMYRYGGSNPARGVPVALVQMPLQDGESDSCIETVSLDEVQLSLTDFPPFMTSSQPILSNSRFFYHRQDGDGFSSFESESESGYYIAKDPESADAIAEKPPTSCSAMHVHSDGPAIKL</sequence>
<dbReference type="Gene3D" id="2.30.42.10">
    <property type="match status" value="1"/>
</dbReference>
<evidence type="ECO:0008006" key="3">
    <source>
        <dbReference type="Google" id="ProtNLM"/>
    </source>
</evidence>
<dbReference type="EnsemblMetazoa" id="XM_038194714.1">
    <property type="protein sequence ID" value="XP_038050642.1"/>
    <property type="gene ID" value="LOC119723835"/>
</dbReference>
<organism evidence="1 2">
    <name type="scientific">Patiria miniata</name>
    <name type="common">Bat star</name>
    <name type="synonym">Asterina miniata</name>
    <dbReference type="NCBI Taxonomy" id="46514"/>
    <lineage>
        <taxon>Eukaryota</taxon>
        <taxon>Metazoa</taxon>
        <taxon>Echinodermata</taxon>
        <taxon>Eleutherozoa</taxon>
        <taxon>Asterozoa</taxon>
        <taxon>Asteroidea</taxon>
        <taxon>Valvatacea</taxon>
        <taxon>Valvatida</taxon>
        <taxon>Asterinidae</taxon>
        <taxon>Patiria</taxon>
    </lineage>
</organism>
<dbReference type="GeneID" id="119723835"/>
<dbReference type="RefSeq" id="XP_038050642.1">
    <property type="nucleotide sequence ID" value="XM_038194714.1"/>
</dbReference>